<keyword evidence="1" id="KW-0812">Transmembrane</keyword>
<evidence type="ECO:0000313" key="3">
    <source>
        <dbReference type="Proteomes" id="UP001595989"/>
    </source>
</evidence>
<dbReference type="EMBL" id="JBHSFU010000004">
    <property type="protein sequence ID" value="MFC4558182.1"/>
    <property type="molecule type" value="Genomic_DNA"/>
</dbReference>
<evidence type="ECO:0000256" key="1">
    <source>
        <dbReference type="SAM" id="Phobius"/>
    </source>
</evidence>
<feature type="transmembrane region" description="Helical" evidence="1">
    <location>
        <begin position="42"/>
        <end position="58"/>
    </location>
</feature>
<dbReference type="Proteomes" id="UP001595989">
    <property type="component" value="Unassembled WGS sequence"/>
</dbReference>
<keyword evidence="1" id="KW-1133">Transmembrane helix</keyword>
<name>A0ABV9DHW6_9BACI</name>
<feature type="transmembrane region" description="Helical" evidence="1">
    <location>
        <begin position="65"/>
        <end position="82"/>
    </location>
</feature>
<evidence type="ECO:0000313" key="2">
    <source>
        <dbReference type="EMBL" id="MFC4558182.1"/>
    </source>
</evidence>
<accession>A0ABV9DHW6</accession>
<proteinExistence type="predicted"/>
<feature type="transmembrane region" description="Helical" evidence="1">
    <location>
        <begin position="12"/>
        <end position="30"/>
    </location>
</feature>
<comment type="caution">
    <text evidence="2">The sequence shown here is derived from an EMBL/GenBank/DDBJ whole genome shotgun (WGS) entry which is preliminary data.</text>
</comment>
<gene>
    <name evidence="2" type="ORF">ACFO3D_08150</name>
</gene>
<reference evidence="3" key="1">
    <citation type="journal article" date="2019" name="Int. J. Syst. Evol. Microbiol.">
        <title>The Global Catalogue of Microorganisms (GCM) 10K type strain sequencing project: providing services to taxonomists for standard genome sequencing and annotation.</title>
        <authorList>
            <consortium name="The Broad Institute Genomics Platform"/>
            <consortium name="The Broad Institute Genome Sequencing Center for Infectious Disease"/>
            <person name="Wu L."/>
            <person name="Ma J."/>
        </authorList>
    </citation>
    <scope>NUCLEOTIDE SEQUENCE [LARGE SCALE GENOMIC DNA]</scope>
    <source>
        <strain evidence="3">CGMCC 4.7426</strain>
    </source>
</reference>
<organism evidence="2 3">
    <name type="scientific">Virgibacillus kekensis</name>
    <dbReference type="NCBI Taxonomy" id="202261"/>
    <lineage>
        <taxon>Bacteria</taxon>
        <taxon>Bacillati</taxon>
        <taxon>Bacillota</taxon>
        <taxon>Bacilli</taxon>
        <taxon>Bacillales</taxon>
        <taxon>Bacillaceae</taxon>
        <taxon>Virgibacillus</taxon>
    </lineage>
</organism>
<keyword evidence="1" id="KW-0472">Membrane</keyword>
<protein>
    <submittedName>
        <fullName evidence="2">Uncharacterized protein</fullName>
    </submittedName>
</protein>
<keyword evidence="3" id="KW-1185">Reference proteome</keyword>
<sequence>MKRKWFNAQSLVLTATILYIFSLFMPWIDLPFRASANGLSQQGYLVLFLFVIPLYFILNEKSSRFFSVASSVAAVAFLIYYAGEANRTYQGEVVSQTGGGLYLSIFSAVLLVFAVFLNNIERKRYGTNGSVK</sequence>
<feature type="transmembrane region" description="Helical" evidence="1">
    <location>
        <begin position="102"/>
        <end position="120"/>
    </location>
</feature>